<proteinExistence type="predicted"/>
<gene>
    <name evidence="1" type="ordered locus">CAP2UW1_2141</name>
</gene>
<dbReference type="EMBL" id="CP001715">
    <property type="protein sequence ID" value="ACV35436.1"/>
    <property type="molecule type" value="Genomic_DNA"/>
</dbReference>
<reference evidence="1" key="2">
    <citation type="submission" date="2009-09" db="EMBL/GenBank/DDBJ databases">
        <title>Complete sequence of chromosome of Candidatus Accumulibacter phosphatis clade IIA str. UW-1.</title>
        <authorList>
            <consortium name="US DOE Joint Genome Institute"/>
            <person name="Martin H.G."/>
            <person name="Ivanova N."/>
            <person name="Kunin V."/>
            <person name="Warnecke F."/>
            <person name="Barry K."/>
            <person name="He S."/>
            <person name="Salamov A."/>
            <person name="Szeto E."/>
            <person name="Dalin E."/>
            <person name="Pangilinan J.L."/>
            <person name="Lapidus A."/>
            <person name="Lowry S."/>
            <person name="Kyrpides N.C."/>
            <person name="McMahon K.D."/>
            <person name="Hugenholtz P."/>
        </authorList>
    </citation>
    <scope>NUCLEOTIDE SEQUENCE [LARGE SCALE GENOMIC DNA]</scope>
    <source>
        <strain evidence="1">UW-1</strain>
    </source>
</reference>
<evidence type="ECO:0000313" key="1">
    <source>
        <dbReference type="EMBL" id="ACV35436.1"/>
    </source>
</evidence>
<accession>C7RNV4</accession>
<organism evidence="1">
    <name type="scientific">Accumulibacter regalis</name>
    <dbReference type="NCBI Taxonomy" id="522306"/>
    <lineage>
        <taxon>Bacteria</taxon>
        <taxon>Pseudomonadati</taxon>
        <taxon>Pseudomonadota</taxon>
        <taxon>Betaproteobacteria</taxon>
        <taxon>Candidatus Accumulibacter</taxon>
    </lineage>
</organism>
<dbReference type="STRING" id="522306.CAP2UW1_2141"/>
<reference evidence="1" key="1">
    <citation type="submission" date="2009-08" db="EMBL/GenBank/DDBJ databases">
        <authorList>
            <consortium name="US DOE Joint Genome Institute"/>
            <person name="Lucas S."/>
            <person name="Copeland A."/>
            <person name="Lapidus A."/>
            <person name="Glavina del Rio T."/>
            <person name="Dalin E."/>
            <person name="Tice H."/>
            <person name="Bruce D."/>
            <person name="Barry K."/>
            <person name="Pitluck S."/>
            <person name="Lowry S."/>
            <person name="Larimer F."/>
            <person name="Land M."/>
            <person name="Hauser L."/>
            <person name="Kyrpides N."/>
            <person name="Ivanova N."/>
            <person name="McMahon K.D."/>
            <person name="Hugenholtz P."/>
        </authorList>
    </citation>
    <scope>NUCLEOTIDE SEQUENCE</scope>
    <source>
        <strain evidence="1">UW-1</strain>
    </source>
</reference>
<dbReference type="OrthoDB" id="9181944at2"/>
<sequence>MTRHRPKSLNMLGHELDILMGERQTLLKVVGATAAFIASLDSRLLPPGAIQSADLVATAINTLPDETLREALAAVHAEIEEGEPVVSD</sequence>
<protein>
    <submittedName>
        <fullName evidence="1">Uncharacterized protein</fullName>
    </submittedName>
</protein>
<dbReference type="AlphaFoldDB" id="C7RNV4"/>
<dbReference type="eggNOG" id="ENOG503332K">
    <property type="taxonomic scope" value="Bacteria"/>
</dbReference>
<dbReference type="HOGENOM" id="CLU_193882_0_0_4"/>
<dbReference type="KEGG" id="app:CAP2UW1_2141"/>
<name>C7RNV4_ACCRE</name>